<protein>
    <submittedName>
        <fullName evidence="1">Uncharacterized protein</fullName>
    </submittedName>
</protein>
<proteinExistence type="predicted"/>
<sequence>MMPTAFPEGGSMPDIQTVPLHIPDANPAWKLLLQSGVGMACTVGIPFMHLLRDELGLSDDQLRPVDAFLLDGMPVDEPETAIVPDGARIALAAGLPGIAGLAMKSKSAVRALRSGITHTGDAVPHPRPGAVILSLYSLVLPLLGGHFLRRGALVEPSQLVRYARFSPDDHALVNGTVLSMPELEQAVAAMPESTVFLLTAALCHE</sequence>
<accession>A0A212K9M6</accession>
<evidence type="ECO:0000313" key="1">
    <source>
        <dbReference type="EMBL" id="SBW08439.1"/>
    </source>
</evidence>
<dbReference type="EMBL" id="FLUQ01000004">
    <property type="protein sequence ID" value="SBW08439.1"/>
    <property type="molecule type" value="Genomic_DNA"/>
</dbReference>
<name>A0A212K9M6_9DELT</name>
<dbReference type="AlphaFoldDB" id="A0A212K9M6"/>
<reference evidence="1" key="1">
    <citation type="submission" date="2016-04" db="EMBL/GenBank/DDBJ databases">
        <authorList>
            <person name="Evans L.H."/>
            <person name="Alamgir A."/>
            <person name="Owens N."/>
            <person name="Weber N.D."/>
            <person name="Virtaneva K."/>
            <person name="Barbian K."/>
            <person name="Babar A."/>
            <person name="Rosenke K."/>
        </authorList>
    </citation>
    <scope>NUCLEOTIDE SEQUENCE</scope>
    <source>
        <strain evidence="1">86</strain>
    </source>
</reference>
<organism evidence="1">
    <name type="scientific">uncultured delta proteobacterium</name>
    <dbReference type="NCBI Taxonomy" id="34034"/>
    <lineage>
        <taxon>Bacteria</taxon>
        <taxon>Deltaproteobacteria</taxon>
        <taxon>environmental samples</taxon>
    </lineage>
</organism>
<gene>
    <name evidence="1" type="ORF">KL86DPRO_40100</name>
</gene>